<organism evidence="28 29">
    <name type="scientific">Gambusia affinis</name>
    <name type="common">Western mosquitofish</name>
    <name type="synonym">Heterandria affinis</name>
    <dbReference type="NCBI Taxonomy" id="33528"/>
    <lineage>
        <taxon>Eukaryota</taxon>
        <taxon>Metazoa</taxon>
        <taxon>Chordata</taxon>
        <taxon>Craniata</taxon>
        <taxon>Vertebrata</taxon>
        <taxon>Euteleostomi</taxon>
        <taxon>Actinopterygii</taxon>
        <taxon>Neopterygii</taxon>
        <taxon>Teleostei</taxon>
        <taxon>Neoteleostei</taxon>
        <taxon>Acanthomorphata</taxon>
        <taxon>Ovalentaria</taxon>
        <taxon>Atherinomorphae</taxon>
        <taxon>Cyprinodontiformes</taxon>
        <taxon>Poeciliidae</taxon>
        <taxon>Poeciliinae</taxon>
        <taxon>Gambusia</taxon>
    </lineage>
</organism>
<dbReference type="Pfam" id="PF17103">
    <property type="entry name" value="Stealth_CR4"/>
    <property type="match status" value="1"/>
</dbReference>
<comment type="caution">
    <text evidence="28">The sequence shown here is derived from an EMBL/GenBank/DDBJ whole genome shotgun (WGS) entry which is preliminary data.</text>
</comment>
<keyword evidence="4" id="KW-0808">Transferase</keyword>
<dbReference type="InterPro" id="IPR031358">
    <property type="entry name" value="Stealth_CR1"/>
</dbReference>
<evidence type="ECO:0000256" key="9">
    <source>
        <dbReference type="ARBA" id="ARBA00022968"/>
    </source>
</evidence>
<dbReference type="GO" id="GO:0000139">
    <property type="term" value="C:Golgi membrane"/>
    <property type="evidence" value="ECO:0007669"/>
    <property type="project" value="UniProtKB-SubCell"/>
</dbReference>
<evidence type="ECO:0000256" key="7">
    <source>
        <dbReference type="ARBA" id="ARBA00022737"/>
    </source>
</evidence>
<dbReference type="InterPro" id="IPR002048">
    <property type="entry name" value="EF_hand_dom"/>
</dbReference>
<evidence type="ECO:0000256" key="3">
    <source>
        <dbReference type="ARBA" id="ARBA00007583"/>
    </source>
</evidence>
<evidence type="ECO:0000313" key="29">
    <source>
        <dbReference type="Proteomes" id="UP000250572"/>
    </source>
</evidence>
<dbReference type="Pfam" id="PF17101">
    <property type="entry name" value="Stealth_CR1"/>
    <property type="match status" value="1"/>
</dbReference>
<proteinExistence type="inferred from homology"/>
<sequence length="1430" mass="162460">MQRYARPRRVMVVVNSVLKLLQRQTYTCLSHRYGLYLCFGGLVLMIVSAFQFGEVVMEWSRDQYHVLFDSYRDNVGGKSFQSRLCLPMPIDVVYTWVNGTDVALLKELKAVKEQLEEEQKALREQLGKNASDTTEVPKDSDKPECLLSHCVVAPMLALDPALPANLTLKELPAISASFSAAKDLLLMKKPFHLPVSVSVVVFHLQADADKAYKDLSREVHTFAVSRCYLTTDKEAPGLIHMQSLAYLSGFPASIKDTEQLRVKLPAAITGKIKQFELYSEASIALLQLKTQQDFTDLSQQAKKNLTLDGKELSISPAYLFWDLTAISQSKQDEDVSASRFEDNEELRYSLRSVEKHAPWVRHIFIVTNGQIPSWLNLDNPRVTVDIFLNRSHLPTFSSPAIETHIHRIPGLSQKFIYLNDDVMFGKDVWPDDFYSHSKGQKVYLTWPVPNCAEGCPGSWIKDGYCDKACNNSACDWDGGDCLGAAGNNRFPAGAGGGGPGGAGGPVWQVGGFGGIGGTSYCNQGCANSWLADKFCDQACNVLSCGFDVGDCGQEHFGELHRVTLLRNQSLYTLPLGETRPYFSFEKLARRVSEAHVKDNPVVRHTSVANKWKSIHLLLYPGQNATQVQYNITFQTEGDTLFTMIFSVAVDTREIPQTNATRVGSKEAGEESKLIPTAEPVFPFSDIPEEKRGPKIQKSHPAESQVVVQVPLVNVSVLPLVVRNELEKLEEKLLIGDITVKGYNFTKAELLKAYRSLADTSIQPGRDQDKASKDLEEDNQMKNNQNSDQKIPEESKPTPPLMPVRSDSRIKSLLNPERFPLNPVIERPKMSKLHSNVSQKSEEIRGEPPAVGRKLQHFVSSDRGFLPWERRKYFQALLEEEERLQIELSYRTDSGATGRKLQDTFADSLRYVNKLLNGQFGFTSRKVPAHMPHMIDRLVMQELQDTFPEEFDKTSAHRVRHSEDMQFAFSYFYFLMSAQQQLNVSDVFDEVDTDHSGVLSDREIRTLATRIHELPLSLQDLTGLEQMLINCSKTLPTNLTHLHLVSPTQEAYYDPNMPPVTKGLVLHCTPITEKIHKAFKDQNKYKWNGIFHRSEIMGEEEIAFKMVRTNVSHVVGQLDDIRKNPRKFICLNDNIDHSHKDAPTVKAVLRDFYESMFPLPSQFELPREYRNRFLHMEELQDWRVYRDKLKFWTHCVLVTLVVFTIMSFFAEQFTFFSHFFLSPAAHSVEAETVPQTQSYQRQQSRTSLKEEVCLVLSESRPPRLLSSSVERPGRNLDWTGLLIWTAAKLKQEGIEESYTALLHQILPSPRLRQMYSQILKLFPAIKYVFVFKRHLKMLPLLLRQWRRYETVQFVLNERQQPSCSVFGTSPYLLFIAQETSVSKSGVSNSSPRGPFNTNHCDPEDYVFINEAVKILVEEEEAGADEGCVWKI</sequence>
<keyword evidence="6" id="KW-0479">Metal-binding</keyword>
<gene>
    <name evidence="28" type="ORF">CCH79_00015239</name>
</gene>
<dbReference type="PROSITE" id="PS50222">
    <property type="entry name" value="EF_HAND_2"/>
    <property type="match status" value="1"/>
</dbReference>
<keyword evidence="14" id="KW-0325">Glycoprotein</keyword>
<evidence type="ECO:0000256" key="19">
    <source>
        <dbReference type="ARBA" id="ARBA00078196"/>
    </source>
</evidence>
<dbReference type="InterPro" id="IPR000800">
    <property type="entry name" value="Notch_dom"/>
</dbReference>
<evidence type="ECO:0000256" key="24">
    <source>
        <dbReference type="SAM" id="Phobius"/>
    </source>
</evidence>
<dbReference type="SMART" id="SM00004">
    <property type="entry name" value="NL"/>
    <property type="match status" value="2"/>
</dbReference>
<dbReference type="CDD" id="cd21600">
    <property type="entry name" value="RRM2_GNPTAB"/>
    <property type="match status" value="1"/>
</dbReference>
<dbReference type="PROSITE" id="PS50258">
    <property type="entry name" value="LNR"/>
    <property type="match status" value="1"/>
</dbReference>
<dbReference type="FunFam" id="3.30.300.320:FF:000002">
    <property type="entry name" value="N-acetylglucosamine-1-phosphotransferase subunits alpha/beta isoform X1"/>
    <property type="match status" value="1"/>
</dbReference>
<dbReference type="PROSITE" id="PS51912">
    <property type="entry name" value="DMAP1_BIND"/>
    <property type="match status" value="1"/>
</dbReference>
<dbReference type="Pfam" id="PF00066">
    <property type="entry name" value="Notch"/>
    <property type="match status" value="2"/>
</dbReference>
<dbReference type="Pfam" id="PF17102">
    <property type="entry name" value="Stealth_CR3"/>
    <property type="match status" value="1"/>
</dbReference>
<keyword evidence="22" id="KW-0175">Coiled coil</keyword>
<dbReference type="GO" id="GO:0005509">
    <property type="term" value="F:calcium ion binding"/>
    <property type="evidence" value="ECO:0007669"/>
    <property type="project" value="InterPro"/>
</dbReference>
<dbReference type="Proteomes" id="UP000250572">
    <property type="component" value="Unassembled WGS sequence"/>
</dbReference>
<dbReference type="EMBL" id="NHOQ01001223">
    <property type="protein sequence ID" value="PWA26104.1"/>
    <property type="molecule type" value="Genomic_DNA"/>
</dbReference>
<evidence type="ECO:0000256" key="20">
    <source>
        <dbReference type="ARBA" id="ARBA00079995"/>
    </source>
</evidence>
<dbReference type="InterPro" id="IPR010506">
    <property type="entry name" value="DMAP1-bd"/>
</dbReference>
<evidence type="ECO:0000256" key="10">
    <source>
        <dbReference type="ARBA" id="ARBA00022989"/>
    </source>
</evidence>
<dbReference type="PANTHER" id="PTHR24045">
    <property type="match status" value="1"/>
</dbReference>
<evidence type="ECO:0000256" key="17">
    <source>
        <dbReference type="ARBA" id="ARBA00066709"/>
    </source>
</evidence>
<comment type="subcellular location">
    <subcellularLocation>
        <location evidence="2">Golgi apparatus membrane</location>
        <topology evidence="2">Single-pass type I membrane protein</topology>
    </subcellularLocation>
    <subcellularLocation>
        <location evidence="1">Golgi apparatus membrane</location>
        <topology evidence="1">Single-pass type II membrane protein</topology>
    </subcellularLocation>
</comment>
<dbReference type="GO" id="GO:0003976">
    <property type="term" value="F:UDP-N-acetylglucosamine-lysosomal-enzyme N-acetylglucosaminephosphotransferase activity"/>
    <property type="evidence" value="ECO:0007669"/>
    <property type="project" value="UniProtKB-EC"/>
</dbReference>
<dbReference type="InterPro" id="IPR021520">
    <property type="entry name" value="Stealth_CR2"/>
</dbReference>
<dbReference type="PANTHER" id="PTHR24045:SF0">
    <property type="entry name" value="N-ACETYLGLUCOSAMINE-1-PHOSPHOTRANSFERASE SUBUNITS ALPHA_BETA"/>
    <property type="match status" value="1"/>
</dbReference>
<keyword evidence="9" id="KW-0735">Signal-anchor</keyword>
<evidence type="ECO:0000259" key="25">
    <source>
        <dbReference type="PROSITE" id="PS50222"/>
    </source>
</evidence>
<protein>
    <recommendedName>
        <fullName evidence="18">N-acetylglucosamine-1-phosphotransferase subunits alpha/beta</fullName>
        <ecNumber evidence="17">2.7.8.17</ecNumber>
    </recommendedName>
    <alternativeName>
        <fullName evidence="21">GlcNAc-1-phosphotransferase subunits alpha/beta</fullName>
    </alternativeName>
    <alternativeName>
        <fullName evidence="20">Stealth protein GNPTAB</fullName>
    </alternativeName>
    <alternativeName>
        <fullName evidence="19">UDP-N-acetylglucosamine-1-phosphotransferase subunits alpha/beta</fullName>
    </alternativeName>
</protein>
<comment type="function">
    <text evidence="16">Catalyzes the formation of mannose 6-phosphate (M6P) markers on high mannose type oligosaccharides in the Golgi apparatus. M6P residues are required to bind to the M6P receptors (MPR), which mediate the vesicular transport of lysosomal enzymes to the endosomal/prelysosomal compartment.</text>
</comment>
<keyword evidence="8" id="KW-0106">Calcium</keyword>
<evidence type="ECO:0000313" key="28">
    <source>
        <dbReference type="EMBL" id="PWA26104.1"/>
    </source>
</evidence>
<keyword evidence="11" id="KW-0333">Golgi apparatus</keyword>
<dbReference type="InterPro" id="IPR031356">
    <property type="entry name" value="Stealth_CR4"/>
</dbReference>
<dbReference type="PROSITE" id="PS00018">
    <property type="entry name" value="EF_HAND_1"/>
    <property type="match status" value="1"/>
</dbReference>
<keyword evidence="5 24" id="KW-0812">Transmembrane</keyword>
<dbReference type="SMART" id="SM01137">
    <property type="entry name" value="DMAP_binding"/>
    <property type="match status" value="1"/>
</dbReference>
<dbReference type="EC" id="2.7.8.17" evidence="17"/>
<dbReference type="Pfam" id="PF06464">
    <property type="entry name" value="DMAP_binding"/>
    <property type="match status" value="1"/>
</dbReference>
<dbReference type="Gene3D" id="3.30.300.320">
    <property type="match status" value="1"/>
</dbReference>
<dbReference type="GO" id="GO:0016256">
    <property type="term" value="P:N-glycan processing to lysosome"/>
    <property type="evidence" value="ECO:0007669"/>
    <property type="project" value="TreeGrafter"/>
</dbReference>
<evidence type="ECO:0000256" key="4">
    <source>
        <dbReference type="ARBA" id="ARBA00022679"/>
    </source>
</evidence>
<name>A0A315VS69_GAMAF</name>
<evidence type="ECO:0000256" key="15">
    <source>
        <dbReference type="ARBA" id="ARBA00050775"/>
    </source>
</evidence>
<evidence type="ECO:0000256" key="22">
    <source>
        <dbReference type="SAM" id="Coils"/>
    </source>
</evidence>
<evidence type="ECO:0000256" key="21">
    <source>
        <dbReference type="ARBA" id="ARBA00082117"/>
    </source>
</evidence>
<evidence type="ECO:0000256" key="13">
    <source>
        <dbReference type="ARBA" id="ARBA00023157"/>
    </source>
</evidence>
<comment type="similarity">
    <text evidence="3">Belongs to the stealth family.</text>
</comment>
<evidence type="ECO:0000256" key="16">
    <source>
        <dbReference type="ARBA" id="ARBA00057240"/>
    </source>
</evidence>
<reference evidence="28 29" key="1">
    <citation type="journal article" date="2018" name="G3 (Bethesda)">
        <title>A High-Quality Reference Genome for the Invasive Mosquitofish Gambusia affinis Using a Chicago Library.</title>
        <authorList>
            <person name="Hoffberg S.L."/>
            <person name="Troendle N.J."/>
            <person name="Glenn T.C."/>
            <person name="Mahmud O."/>
            <person name="Louha S."/>
            <person name="Chalopin D."/>
            <person name="Bennetzen J.L."/>
            <person name="Mauricio R."/>
        </authorList>
    </citation>
    <scope>NUCLEOTIDE SEQUENCE [LARGE SCALE GENOMIC DNA]</scope>
    <source>
        <strain evidence="28">NE01/NJP1002.9</strain>
        <tissue evidence="28">Muscle</tissue>
    </source>
</reference>
<feature type="coiled-coil region" evidence="22">
    <location>
        <begin position="101"/>
        <end position="132"/>
    </location>
</feature>
<evidence type="ECO:0000256" key="18">
    <source>
        <dbReference type="ARBA" id="ARBA00070893"/>
    </source>
</evidence>
<evidence type="ECO:0000256" key="5">
    <source>
        <dbReference type="ARBA" id="ARBA00022692"/>
    </source>
</evidence>
<evidence type="ECO:0000256" key="11">
    <source>
        <dbReference type="ARBA" id="ARBA00023034"/>
    </source>
</evidence>
<keyword evidence="10 24" id="KW-1133">Transmembrane helix</keyword>
<dbReference type="GO" id="GO:0046835">
    <property type="term" value="P:carbohydrate phosphorylation"/>
    <property type="evidence" value="ECO:0007669"/>
    <property type="project" value="TreeGrafter"/>
</dbReference>
<evidence type="ECO:0000256" key="8">
    <source>
        <dbReference type="ARBA" id="ARBA00022837"/>
    </source>
</evidence>
<keyword evidence="12 24" id="KW-0472">Membrane</keyword>
<feature type="region of interest" description="Disordered" evidence="23">
    <location>
        <begin position="761"/>
        <end position="805"/>
    </location>
</feature>
<comment type="catalytic activity">
    <reaction evidence="15">
        <text>N(4)-[alpha-D-mannosyl-(1-&gt;2)-alpha-D-mannosyl-(glycan)]-L-asparaginyl-[protein] + UDP-N-acetyl-alpha-D-glucosamine = N(4)-[6-(N-acetyl-alpha-D-glucosaminyl-1-phospho)-alpha-D-mannosyl-(1-&gt;2)-alpha-D-mannosyl-(glycan)]-L-asparaginyl-[protein] + UMP + H(+)</text>
        <dbReference type="Rhea" id="RHEA:13581"/>
        <dbReference type="Rhea" id="RHEA-COMP:14507"/>
        <dbReference type="Rhea" id="RHEA-COMP:14508"/>
        <dbReference type="ChEBI" id="CHEBI:15378"/>
        <dbReference type="ChEBI" id="CHEBI:57705"/>
        <dbReference type="ChEBI" id="CHEBI:57865"/>
        <dbReference type="ChEBI" id="CHEBI:140357"/>
        <dbReference type="ChEBI" id="CHEBI:140369"/>
        <dbReference type="EC" id="2.7.8.17"/>
    </reaction>
</comment>
<keyword evidence="13" id="KW-1015">Disulfide bond</keyword>
<dbReference type="InterPro" id="IPR047141">
    <property type="entry name" value="Stealth"/>
</dbReference>
<dbReference type="STRING" id="33528.ENSGAFP00000026189"/>
<feature type="domain" description="LNR" evidence="26">
    <location>
        <begin position="451"/>
        <end position="481"/>
    </location>
</feature>
<dbReference type="Pfam" id="PF18440">
    <property type="entry name" value="GlcNAc-1_reg"/>
    <property type="match status" value="1"/>
</dbReference>
<dbReference type="InterPro" id="IPR018247">
    <property type="entry name" value="EF_Hand_1_Ca_BS"/>
</dbReference>
<evidence type="ECO:0000256" key="23">
    <source>
        <dbReference type="SAM" id="MobiDB-lite"/>
    </source>
</evidence>
<evidence type="ECO:0000256" key="12">
    <source>
        <dbReference type="ARBA" id="ARBA00023136"/>
    </source>
</evidence>
<evidence type="ECO:0000256" key="6">
    <source>
        <dbReference type="ARBA" id="ARBA00022723"/>
    </source>
</evidence>
<accession>A0A315VS69</accession>
<feature type="transmembrane region" description="Helical" evidence="24">
    <location>
        <begin position="33"/>
        <end position="53"/>
    </location>
</feature>
<evidence type="ECO:0000256" key="14">
    <source>
        <dbReference type="ARBA" id="ARBA00023180"/>
    </source>
</evidence>
<evidence type="ECO:0000259" key="26">
    <source>
        <dbReference type="PROSITE" id="PS50258"/>
    </source>
</evidence>
<feature type="domain" description="DMAP1-binding" evidence="27">
    <location>
        <begin position="713"/>
        <end position="811"/>
    </location>
</feature>
<feature type="domain" description="EF-hand" evidence="25">
    <location>
        <begin position="978"/>
        <end position="1013"/>
    </location>
</feature>
<keyword evidence="29" id="KW-1185">Reference proteome</keyword>
<evidence type="ECO:0000256" key="2">
    <source>
        <dbReference type="ARBA" id="ARBA00004614"/>
    </source>
</evidence>
<evidence type="ECO:0000256" key="1">
    <source>
        <dbReference type="ARBA" id="ARBA00004323"/>
    </source>
</evidence>
<dbReference type="InterPro" id="IPR041536">
    <property type="entry name" value="GNPTAB_reg"/>
</dbReference>
<keyword evidence="7" id="KW-0677">Repeat</keyword>
<dbReference type="Pfam" id="PF11380">
    <property type="entry name" value="Stealth_CR2"/>
    <property type="match status" value="1"/>
</dbReference>
<evidence type="ECO:0000259" key="27">
    <source>
        <dbReference type="PROSITE" id="PS51912"/>
    </source>
</evidence>
<dbReference type="InterPro" id="IPR031357">
    <property type="entry name" value="Stealth_CR3"/>
</dbReference>